<dbReference type="Proteomes" id="UP001320706">
    <property type="component" value="Unassembled WGS sequence"/>
</dbReference>
<dbReference type="EMBL" id="JAMKPW020000010">
    <property type="protein sequence ID" value="KAK8214752.1"/>
    <property type="molecule type" value="Genomic_DNA"/>
</dbReference>
<reference evidence="1" key="1">
    <citation type="submission" date="2024-02" db="EMBL/GenBank/DDBJ databases">
        <title>Metagenome Assembled Genome of Zalaria obscura JY119.</title>
        <authorList>
            <person name="Vighnesh L."/>
            <person name="Jagadeeshwari U."/>
            <person name="Venkata Ramana C."/>
            <person name="Sasikala C."/>
        </authorList>
    </citation>
    <scope>NUCLEOTIDE SEQUENCE</scope>
    <source>
        <strain evidence="1">JY119</strain>
    </source>
</reference>
<evidence type="ECO:0000313" key="2">
    <source>
        <dbReference type="Proteomes" id="UP001320706"/>
    </source>
</evidence>
<protein>
    <submittedName>
        <fullName evidence="1">Uncharacterized protein</fullName>
    </submittedName>
</protein>
<evidence type="ECO:0000313" key="1">
    <source>
        <dbReference type="EMBL" id="KAK8214752.1"/>
    </source>
</evidence>
<comment type="caution">
    <text evidence="1">The sequence shown here is derived from an EMBL/GenBank/DDBJ whole genome shotgun (WGS) entry which is preliminary data.</text>
</comment>
<organism evidence="1 2">
    <name type="scientific">Zalaria obscura</name>
    <dbReference type="NCBI Taxonomy" id="2024903"/>
    <lineage>
        <taxon>Eukaryota</taxon>
        <taxon>Fungi</taxon>
        <taxon>Dikarya</taxon>
        <taxon>Ascomycota</taxon>
        <taxon>Pezizomycotina</taxon>
        <taxon>Dothideomycetes</taxon>
        <taxon>Dothideomycetidae</taxon>
        <taxon>Dothideales</taxon>
        <taxon>Zalariaceae</taxon>
        <taxon>Zalaria</taxon>
    </lineage>
</organism>
<proteinExistence type="predicted"/>
<name>A0ACC3SI17_9PEZI</name>
<sequence length="117" mass="13411">MVWIAQRPMRRSGEPPVEGYAGGCGSEGFPKPCKEDRQASTWRSQRNAERALGYVTSRYTIMLRTCDINDSLAYVLYVKRCDAPRFRFALLYSTRVIRRQPVTASLSMSIHSVFRLT</sequence>
<accession>A0ACC3SI17</accession>
<gene>
    <name evidence="1" type="ORF">M8818_002333</name>
</gene>
<keyword evidence="2" id="KW-1185">Reference proteome</keyword>